<evidence type="ECO:0000256" key="1">
    <source>
        <dbReference type="SAM" id="Phobius"/>
    </source>
</evidence>
<gene>
    <name evidence="2" type="ORF">OL497_26810</name>
</gene>
<keyword evidence="1" id="KW-0812">Transmembrane</keyword>
<comment type="caution">
    <text evidence="2">The sequence shown here is derived from an EMBL/GenBank/DDBJ whole genome shotgun (WGS) entry which is preliminary data.</text>
</comment>
<dbReference type="Proteomes" id="UP001207742">
    <property type="component" value="Unassembled WGS sequence"/>
</dbReference>
<name>A0ABT3IU68_9BACT</name>
<organism evidence="2 3">
    <name type="scientific">Chitinophaga nivalis</name>
    <dbReference type="NCBI Taxonomy" id="2991709"/>
    <lineage>
        <taxon>Bacteria</taxon>
        <taxon>Pseudomonadati</taxon>
        <taxon>Bacteroidota</taxon>
        <taxon>Chitinophagia</taxon>
        <taxon>Chitinophagales</taxon>
        <taxon>Chitinophagaceae</taxon>
        <taxon>Chitinophaga</taxon>
    </lineage>
</organism>
<keyword evidence="3" id="KW-1185">Reference proteome</keyword>
<accession>A0ABT3IU68</accession>
<keyword evidence="1" id="KW-0472">Membrane</keyword>
<dbReference type="RefSeq" id="WP_264734344.1">
    <property type="nucleotide sequence ID" value="NZ_JAPDNR010000001.1"/>
</dbReference>
<proteinExistence type="predicted"/>
<evidence type="ECO:0000313" key="2">
    <source>
        <dbReference type="EMBL" id="MCW3487537.1"/>
    </source>
</evidence>
<evidence type="ECO:0000313" key="3">
    <source>
        <dbReference type="Proteomes" id="UP001207742"/>
    </source>
</evidence>
<sequence>MEKKLFNPRKFFKIVLTIIGIAALILLCTGWYLNRHWNTLLRQELPGYVADLSDSLYTLHFREARLDVFSGSVTIDSLDMEMDTVKYQQLLNKRQAPEATYRIAIARLELKYFKPWRYFIQKELHAGFLKVSGARIMMEQDARTRDTSQPQTAYQHISSKMKSILIGKLILDSTDFKYRFTRKDSSRVMHQFHHLRVRVNDFLIDSLSLDDPTRFLYARNYEIGMKDYSGRTADSLYWLHVRGINYNAAQSDLHIDQFEVAPRYDKVAFQQKTGVQTDRFEVVLNNIRVGALHPRLLLQEQQIWAQHVNIQSGKINIYRNRMLPLPPGNKLGQFPQQQLARLSLPLYIDTLTGNNIDIRYTELNPESQQTGLVQFGHIHGTLRNITNIDTMVAKNNHLVADVDAIFMQSGKLKARFDFLLHDPSGRFSVSGQLNNMNGKDLNVATQPLAKVEIRSCDLQELKFHIKGDEYKAAAKVQLLYQHLKIAILKQDREHRGFQRKGLVSLVANTLVIKASNPLEGEQVRVANVTYTRDIRKSFFNLVWKTLFTGVKEIAGAGKL</sequence>
<reference evidence="2 3" key="1">
    <citation type="submission" date="2022-10" db="EMBL/GenBank/DDBJ databases">
        <title>Chitinophaga nivalis PC15 sp. nov., isolated from Pyeongchang county, South Korea.</title>
        <authorList>
            <person name="Trinh H.N."/>
        </authorList>
    </citation>
    <scope>NUCLEOTIDE SEQUENCE [LARGE SCALE GENOMIC DNA]</scope>
    <source>
        <strain evidence="2 3">PC14</strain>
    </source>
</reference>
<keyword evidence="1" id="KW-1133">Transmembrane helix</keyword>
<evidence type="ECO:0008006" key="4">
    <source>
        <dbReference type="Google" id="ProtNLM"/>
    </source>
</evidence>
<dbReference type="EMBL" id="JAPDNS010000002">
    <property type="protein sequence ID" value="MCW3487537.1"/>
    <property type="molecule type" value="Genomic_DNA"/>
</dbReference>
<protein>
    <recommendedName>
        <fullName evidence="4">AsmA-like C-terminal domain-containing protein</fullName>
    </recommendedName>
</protein>
<feature type="transmembrane region" description="Helical" evidence="1">
    <location>
        <begin position="12"/>
        <end position="33"/>
    </location>
</feature>